<dbReference type="OrthoDB" id="621528at2"/>
<keyword evidence="1" id="KW-1133">Transmembrane helix</keyword>
<dbReference type="PATRIC" id="fig|1166018.3.peg.1720"/>
<dbReference type="GO" id="GO:0016301">
    <property type="term" value="F:kinase activity"/>
    <property type="evidence" value="ECO:0007669"/>
    <property type="project" value="UniProtKB-KW"/>
</dbReference>
<dbReference type="InterPro" id="IPR027417">
    <property type="entry name" value="P-loop_NTPase"/>
</dbReference>
<keyword evidence="1" id="KW-0812">Transmembrane</keyword>
<dbReference type="eggNOG" id="COG0489">
    <property type="taxonomic scope" value="Bacteria"/>
</dbReference>
<gene>
    <name evidence="3" type="primary">wzc</name>
    <name evidence="3" type="ORF">FAES_4751</name>
</gene>
<dbReference type="EMBL" id="HE796683">
    <property type="protein sequence ID" value="CCH02750.1"/>
    <property type="molecule type" value="Genomic_DNA"/>
</dbReference>
<dbReference type="Proteomes" id="UP000011058">
    <property type="component" value="Chromosome"/>
</dbReference>
<dbReference type="InterPro" id="IPR032807">
    <property type="entry name" value="GNVR"/>
</dbReference>
<evidence type="ECO:0000259" key="2">
    <source>
        <dbReference type="Pfam" id="PF13807"/>
    </source>
</evidence>
<dbReference type="RefSeq" id="WP_015333849.1">
    <property type="nucleotide sequence ID" value="NC_020054.1"/>
</dbReference>
<accession>I0KF47</accession>
<feature type="domain" description="Tyrosine-protein kinase G-rich" evidence="2">
    <location>
        <begin position="432"/>
        <end position="501"/>
    </location>
</feature>
<dbReference type="eggNOG" id="COG3206">
    <property type="taxonomic scope" value="Bacteria"/>
</dbReference>
<keyword evidence="3" id="KW-0418">Kinase</keyword>
<evidence type="ECO:0000256" key="1">
    <source>
        <dbReference type="SAM" id="Phobius"/>
    </source>
</evidence>
<reference evidence="3 4" key="1">
    <citation type="journal article" date="2012" name="J. Bacteriol.">
        <title>Genome Sequence of Fibrella aestuarina BUZ 2T, a Filamentous Marine Bacterium.</title>
        <authorList>
            <person name="Filippini M."/>
            <person name="Qi W."/>
            <person name="Blom J."/>
            <person name="Goesmann A."/>
            <person name="Smits T.H."/>
            <person name="Bagheri H.C."/>
        </authorList>
    </citation>
    <scope>NUCLEOTIDE SEQUENCE [LARGE SCALE GENOMIC DNA]</scope>
    <source>
        <strain evidence="4">BUZ 2T</strain>
    </source>
</reference>
<dbReference type="EC" id="2.7.10.-" evidence="3"/>
<evidence type="ECO:0000313" key="3">
    <source>
        <dbReference type="EMBL" id="CCH02750.1"/>
    </source>
</evidence>
<dbReference type="PANTHER" id="PTHR32309:SF31">
    <property type="entry name" value="CAPSULAR EXOPOLYSACCHARIDE FAMILY"/>
    <property type="match status" value="1"/>
</dbReference>
<keyword evidence="4" id="KW-1185">Reference proteome</keyword>
<dbReference type="Pfam" id="PF13807">
    <property type="entry name" value="GNVR"/>
    <property type="match status" value="1"/>
</dbReference>
<keyword evidence="1" id="KW-0472">Membrane</keyword>
<dbReference type="HOGENOM" id="CLU_391181_0_0_10"/>
<dbReference type="InterPro" id="IPR050445">
    <property type="entry name" value="Bact_polysacc_biosynth/exp"/>
</dbReference>
<feature type="transmembrane region" description="Helical" evidence="1">
    <location>
        <begin position="14"/>
        <end position="36"/>
    </location>
</feature>
<protein>
    <submittedName>
        <fullName evidence="3">Tyrosine-protein kinase involved in exopolysaccharide biosynthesis</fullName>
        <ecNumber evidence="3">2.7.10.-</ecNumber>
    </submittedName>
</protein>
<feature type="transmembrane region" description="Helical" evidence="1">
    <location>
        <begin position="487"/>
        <end position="507"/>
    </location>
</feature>
<dbReference type="Gene3D" id="3.40.50.300">
    <property type="entry name" value="P-loop containing nucleotide triphosphate hydrolases"/>
    <property type="match status" value="1"/>
</dbReference>
<name>I0KF47_9BACT</name>
<dbReference type="AlphaFoldDB" id="I0KF47"/>
<dbReference type="KEGG" id="fae:FAES_4751"/>
<keyword evidence="3" id="KW-0808">Transferase</keyword>
<dbReference type="STRING" id="1166018.FAES_4751"/>
<dbReference type="SUPFAM" id="SSF52540">
    <property type="entry name" value="P-loop containing nucleoside triphosphate hydrolases"/>
    <property type="match status" value="1"/>
</dbReference>
<proteinExistence type="predicted"/>
<sequence>MSELSKTLGLLGPFVRGLPFTILVMAIALFLAGRYLQYATPMYDSMAKIKLADVNEGAPSANLYKDFDVFVNANKILAEVELLKSNVLLTKALSTLDLAVSIYRVGSLRKTDLYGQSPVRITAALSNPKLYNQVFGLAIRRDTLLTITLPGGKTLQGKLNQILTFDDGTLFIGRNDALLAKRPNLVINDRFEFIVRSQENVVESVVGDLDVMAVDKDIPVLRISYKSPVPQKAADVVNGIAAAYIADGVNDRFRAADTTSGFLAKELKAYQDRLSASERAIEAYRNNKNIINIRQETETDLRKISDLKKQLSSVHMNMLAIDSLSRSIRQHPDFLKTAPNFEAFTDLLSTEIIKKMKQLQGDRRELLVRYTPDHEKVRLLDTQMNDLADYMRESINNTLTNLRIKHRDLSETISEAEATFIGLPTKEKTMTVLERNFSLDEQIYRFLHQKRTEADIARAATISFHRVITEGKVATKPISPNPMLTKVLAGFLSLLFSVLIIYGVHFMKARVNSVTLIQKNSETPVAAAVPFLAKPTQAQLLFRQWALHMDLKQRLESGAVVVVSSFDSQEGKRTITRGLVQAMTNLGKSVLVVDADGTMTAGIDQPDVTYVDLPQVDEHWQRPITWQPLLNAWRNQFDVIVVKNAPLAQESAAAMLMASATLNLLLLDSRRTRQNRILEADLLKENLHLPPMEFVLNRAGYTPSIFREAFQFLRKLGRRRPAQPKPKALPA</sequence>
<evidence type="ECO:0000313" key="4">
    <source>
        <dbReference type="Proteomes" id="UP000011058"/>
    </source>
</evidence>
<organism evidence="3 4">
    <name type="scientific">Fibrella aestuarina BUZ 2</name>
    <dbReference type="NCBI Taxonomy" id="1166018"/>
    <lineage>
        <taxon>Bacteria</taxon>
        <taxon>Pseudomonadati</taxon>
        <taxon>Bacteroidota</taxon>
        <taxon>Cytophagia</taxon>
        <taxon>Cytophagales</taxon>
        <taxon>Spirosomataceae</taxon>
        <taxon>Fibrella</taxon>
    </lineage>
</organism>
<dbReference type="PANTHER" id="PTHR32309">
    <property type="entry name" value="TYROSINE-PROTEIN KINASE"/>
    <property type="match status" value="1"/>
</dbReference>